<protein>
    <submittedName>
        <fullName evidence="1">Uncharacterized protein</fullName>
    </submittedName>
</protein>
<comment type="caution">
    <text evidence="1">The sequence shown here is derived from an EMBL/GenBank/DDBJ whole genome shotgun (WGS) entry which is preliminary data.</text>
</comment>
<reference evidence="1 2" key="2">
    <citation type="journal article" date="2022" name="Mol. Ecol. Resour.">
        <title>The genomes of chicory, endive, great burdock and yacon provide insights into Asteraceae paleo-polyploidization history and plant inulin production.</title>
        <authorList>
            <person name="Fan W."/>
            <person name="Wang S."/>
            <person name="Wang H."/>
            <person name="Wang A."/>
            <person name="Jiang F."/>
            <person name="Liu H."/>
            <person name="Zhao H."/>
            <person name="Xu D."/>
            <person name="Zhang Y."/>
        </authorList>
    </citation>
    <scope>NUCLEOTIDE SEQUENCE [LARGE SCALE GENOMIC DNA]</scope>
    <source>
        <strain evidence="2">cv. Yunnan</strain>
        <tissue evidence="1">Leaves</tissue>
    </source>
</reference>
<dbReference type="Proteomes" id="UP001056120">
    <property type="component" value="Linkage Group LG11"/>
</dbReference>
<proteinExistence type="predicted"/>
<dbReference type="EMBL" id="CM042028">
    <property type="protein sequence ID" value="KAI3797720.1"/>
    <property type="molecule type" value="Genomic_DNA"/>
</dbReference>
<name>A0ACB9HRG9_9ASTR</name>
<organism evidence="1 2">
    <name type="scientific">Smallanthus sonchifolius</name>
    <dbReference type="NCBI Taxonomy" id="185202"/>
    <lineage>
        <taxon>Eukaryota</taxon>
        <taxon>Viridiplantae</taxon>
        <taxon>Streptophyta</taxon>
        <taxon>Embryophyta</taxon>
        <taxon>Tracheophyta</taxon>
        <taxon>Spermatophyta</taxon>
        <taxon>Magnoliopsida</taxon>
        <taxon>eudicotyledons</taxon>
        <taxon>Gunneridae</taxon>
        <taxon>Pentapetalae</taxon>
        <taxon>asterids</taxon>
        <taxon>campanulids</taxon>
        <taxon>Asterales</taxon>
        <taxon>Asteraceae</taxon>
        <taxon>Asteroideae</taxon>
        <taxon>Heliantheae alliance</taxon>
        <taxon>Millerieae</taxon>
        <taxon>Smallanthus</taxon>
    </lineage>
</organism>
<gene>
    <name evidence="1" type="ORF">L1987_32983</name>
</gene>
<evidence type="ECO:0000313" key="1">
    <source>
        <dbReference type="EMBL" id="KAI3797720.1"/>
    </source>
</evidence>
<sequence length="86" mass="9667">MNRSVSISMASIELNSSTPSVVEQEHANHQWPNDDDGNEEKNKHLLKSGQLGICNDPYCTTCPTSYNYKGKLLTSRVPQGFMYMEV</sequence>
<keyword evidence="2" id="KW-1185">Reference proteome</keyword>
<reference evidence="2" key="1">
    <citation type="journal article" date="2022" name="Mol. Ecol. Resour.">
        <title>The genomes of chicory, endive, great burdock and yacon provide insights into Asteraceae palaeo-polyploidization history and plant inulin production.</title>
        <authorList>
            <person name="Fan W."/>
            <person name="Wang S."/>
            <person name="Wang H."/>
            <person name="Wang A."/>
            <person name="Jiang F."/>
            <person name="Liu H."/>
            <person name="Zhao H."/>
            <person name="Xu D."/>
            <person name="Zhang Y."/>
        </authorList>
    </citation>
    <scope>NUCLEOTIDE SEQUENCE [LARGE SCALE GENOMIC DNA]</scope>
    <source>
        <strain evidence="2">cv. Yunnan</strain>
    </source>
</reference>
<evidence type="ECO:0000313" key="2">
    <source>
        <dbReference type="Proteomes" id="UP001056120"/>
    </source>
</evidence>
<accession>A0ACB9HRG9</accession>